<feature type="domain" description="Abscisic acid G-protein coupled receptor-like" evidence="7">
    <location>
        <begin position="353"/>
        <end position="533"/>
    </location>
</feature>
<comment type="caution">
    <text evidence="9">The sequence shown here is derived from an EMBL/GenBank/DDBJ whole genome shotgun (WGS) entry which is preliminary data.</text>
</comment>
<keyword evidence="4 6" id="KW-0472">Membrane</keyword>
<feature type="transmembrane region" description="Helical" evidence="6">
    <location>
        <begin position="97"/>
        <end position="117"/>
    </location>
</feature>
<feature type="transmembrane region" description="Helical" evidence="6">
    <location>
        <begin position="513"/>
        <end position="531"/>
    </location>
</feature>
<dbReference type="InterPro" id="IPR015672">
    <property type="entry name" value="GPHR/GTG"/>
</dbReference>
<evidence type="ECO:0000259" key="7">
    <source>
        <dbReference type="Pfam" id="PF12430"/>
    </source>
</evidence>
<proteinExistence type="predicted"/>
<comment type="subcellular location">
    <subcellularLocation>
        <location evidence="1">Membrane</location>
        <topology evidence="1">Multi-pass membrane protein</topology>
    </subcellularLocation>
</comment>
<keyword evidence="3 6" id="KW-1133">Transmembrane helix</keyword>
<feature type="transmembrane region" description="Helical" evidence="6">
    <location>
        <begin position="427"/>
        <end position="444"/>
    </location>
</feature>
<evidence type="ECO:0000256" key="4">
    <source>
        <dbReference type="ARBA" id="ARBA00023136"/>
    </source>
</evidence>
<dbReference type="GO" id="GO:0016020">
    <property type="term" value="C:membrane"/>
    <property type="evidence" value="ECO:0007669"/>
    <property type="project" value="UniProtKB-SubCell"/>
</dbReference>
<evidence type="ECO:0000256" key="6">
    <source>
        <dbReference type="SAM" id="Phobius"/>
    </source>
</evidence>
<accession>A0A4U0TK89</accession>
<dbReference type="AlphaFoldDB" id="A0A4U0TK89"/>
<dbReference type="Pfam" id="PF12430">
    <property type="entry name" value="ABA_GPCR"/>
    <property type="match status" value="1"/>
</dbReference>
<protein>
    <submittedName>
        <fullName evidence="9">Uncharacterized protein</fullName>
    </submittedName>
</protein>
<sequence length="555" mass="60361">MLPTADCDDCTPTHNLRRSLEAVPPSTIVWSSIPFVLTWVVIAILAQQRLFPRLSSDEGPKGGGSNGLPQFNRNSLKPSTRGLREKLRLRQPSAQRVASLVFSTSIGLSAVLVELLLCEISDTLNPAVRGLALRLTLSSLLLLTIIVTPALEIHGLAKTILGTPTDSTSTRRTKPTIRFALEVALFAAWLLTFWILPQASVLSTALRDSASDSHELAFSEACLERIGIIGISLMASLAGFAAVSSLWQNFGVRHRPVHDQDLSRKEAGLTATSEMLAAKQSRLRALQRKISESPASTHQSGFFTRVVGSLRGSSPETQELQSLQIEISGLETMRFTLATSLSHLRARSAQQSRSKTHTGKLLNLFNSLFACYCAYRICATSLSTLRRWWAPSHASFAATADPINNVLALLTTHWDSNLDRAAWSRQISFLLSGIMLLASFNAVLQTFRLFARFAPSLLQHAQTSLPLIISQIAGTYVVASALLLRSNLPAEVGGVISEALGAPLEAKFVERWFEGWFLVAVVLTALGILVGRKVGGVGAEEWEDEDGGWEGGKRC</sequence>
<keyword evidence="2 6" id="KW-0812">Transmembrane</keyword>
<feature type="compositionally biased region" description="Polar residues" evidence="5">
    <location>
        <begin position="67"/>
        <end position="78"/>
    </location>
</feature>
<reference evidence="9 10" key="1">
    <citation type="submission" date="2017-03" db="EMBL/GenBank/DDBJ databases">
        <title>Genomes of endolithic fungi from Antarctica.</title>
        <authorList>
            <person name="Coleine C."/>
            <person name="Masonjones S."/>
            <person name="Stajich J.E."/>
        </authorList>
    </citation>
    <scope>NUCLEOTIDE SEQUENCE [LARGE SCALE GENOMIC DNA]</scope>
    <source>
        <strain evidence="9 10">CCFEE 6315</strain>
    </source>
</reference>
<feature type="region of interest" description="Disordered" evidence="5">
    <location>
        <begin position="56"/>
        <end position="78"/>
    </location>
</feature>
<dbReference type="Pfam" id="PF12537">
    <property type="entry name" value="GPHR_N"/>
    <property type="match status" value="1"/>
</dbReference>
<feature type="domain" description="Golgi pH regulator conserved" evidence="8">
    <location>
        <begin position="218"/>
        <end position="283"/>
    </location>
</feature>
<evidence type="ECO:0000256" key="1">
    <source>
        <dbReference type="ARBA" id="ARBA00004141"/>
    </source>
</evidence>
<evidence type="ECO:0000313" key="9">
    <source>
        <dbReference type="EMBL" id="TKA22102.1"/>
    </source>
</evidence>
<dbReference type="InterPro" id="IPR022535">
    <property type="entry name" value="Golgi_pH-regulator_cons_dom"/>
</dbReference>
<dbReference type="Proteomes" id="UP000308549">
    <property type="component" value="Unassembled WGS sequence"/>
</dbReference>
<dbReference type="InterPro" id="IPR025969">
    <property type="entry name" value="ABA_GPCR_dom"/>
</dbReference>
<evidence type="ECO:0000256" key="3">
    <source>
        <dbReference type="ARBA" id="ARBA00022989"/>
    </source>
</evidence>
<feature type="transmembrane region" description="Helical" evidence="6">
    <location>
        <begin position="28"/>
        <end position="46"/>
    </location>
</feature>
<dbReference type="PANTHER" id="PTHR15948:SF0">
    <property type="entry name" value="GOLGI PH REGULATOR A-RELATED"/>
    <property type="match status" value="1"/>
</dbReference>
<feature type="transmembrane region" description="Helical" evidence="6">
    <location>
        <begin position="137"/>
        <end position="157"/>
    </location>
</feature>
<organism evidence="9 10">
    <name type="scientific">Salinomyces thailandicus</name>
    <dbReference type="NCBI Taxonomy" id="706561"/>
    <lineage>
        <taxon>Eukaryota</taxon>
        <taxon>Fungi</taxon>
        <taxon>Dikarya</taxon>
        <taxon>Ascomycota</taxon>
        <taxon>Pezizomycotina</taxon>
        <taxon>Dothideomycetes</taxon>
        <taxon>Dothideomycetidae</taxon>
        <taxon>Mycosphaerellales</taxon>
        <taxon>Teratosphaeriaceae</taxon>
        <taxon>Salinomyces</taxon>
    </lineage>
</organism>
<dbReference type="OrthoDB" id="264392at2759"/>
<gene>
    <name evidence="9" type="ORF">B0A50_08480</name>
</gene>
<dbReference type="PANTHER" id="PTHR15948">
    <property type="entry name" value="G-PROTEIN COUPLED RECEPTOR 89-RELATED"/>
    <property type="match status" value="1"/>
</dbReference>
<evidence type="ECO:0000256" key="5">
    <source>
        <dbReference type="SAM" id="MobiDB-lite"/>
    </source>
</evidence>
<name>A0A4U0TK89_9PEZI</name>
<evidence type="ECO:0000259" key="8">
    <source>
        <dbReference type="Pfam" id="PF12537"/>
    </source>
</evidence>
<feature type="transmembrane region" description="Helical" evidence="6">
    <location>
        <begin position="226"/>
        <end position="247"/>
    </location>
</feature>
<evidence type="ECO:0000313" key="10">
    <source>
        <dbReference type="Proteomes" id="UP000308549"/>
    </source>
</evidence>
<dbReference type="EMBL" id="NAJL01000085">
    <property type="protein sequence ID" value="TKA22102.1"/>
    <property type="molecule type" value="Genomic_DNA"/>
</dbReference>
<feature type="transmembrane region" description="Helical" evidence="6">
    <location>
        <begin position="177"/>
        <end position="196"/>
    </location>
</feature>
<evidence type="ECO:0000256" key="2">
    <source>
        <dbReference type="ARBA" id="ARBA00022692"/>
    </source>
</evidence>
<keyword evidence="10" id="KW-1185">Reference proteome</keyword>